<name>A0AAU6NWH0_9FLAO</name>
<organism evidence="1 2">
    <name type="scientific">Mangrovimonas cancribranchiae</name>
    <dbReference type="NCBI Taxonomy" id="3080055"/>
    <lineage>
        <taxon>Bacteria</taxon>
        <taxon>Pseudomonadati</taxon>
        <taxon>Bacteroidota</taxon>
        <taxon>Flavobacteriia</taxon>
        <taxon>Flavobacteriales</taxon>
        <taxon>Flavobacteriaceae</taxon>
        <taxon>Mangrovimonas</taxon>
    </lineage>
</organism>
<accession>A0AAU6NWH0</accession>
<protein>
    <submittedName>
        <fullName evidence="1">Uncharacterized protein</fullName>
    </submittedName>
</protein>
<reference evidence="1 2" key="1">
    <citation type="submission" date="2023-10" db="EMBL/GenBank/DDBJ databases">
        <title>Culture-based analysis of two novel bacteria associated with mangrove crab gills.</title>
        <authorList>
            <person name="Yang X."/>
            <person name="Garuglieri E."/>
            <person name="Van Goethem M.W."/>
            <person name="Fusi M."/>
            <person name="Marasco R."/>
            <person name="Daffonchio D.G."/>
        </authorList>
    </citation>
    <scope>NUCLEOTIDE SEQUENCE [LARGE SCALE GENOMIC DNA]</scope>
    <source>
        <strain evidence="2">UG2_2</strain>
    </source>
</reference>
<sequence length="192" mass="22647">MQKINLIFIILILITSCRSRKLDKIETNKVSDKVKVIELENSFGVIFPADLEVYFLKENDRFTPSEEQIAKVEFEIDKQYLEAQRKFIYDQVYVRTSEVYGDQEIDKQKAYSDIMESVSKIAKRISKYDRQYVGYVENGKKIILINFIDFSKDPHNLKKDLANELIGGFHGWFQSNIITQNFYLKENKLSVY</sequence>
<dbReference type="PROSITE" id="PS51257">
    <property type="entry name" value="PROKAR_LIPOPROTEIN"/>
    <property type="match status" value="1"/>
</dbReference>
<proteinExistence type="predicted"/>
<evidence type="ECO:0000313" key="1">
    <source>
        <dbReference type="EMBL" id="WXA01936.1"/>
    </source>
</evidence>
<keyword evidence="2" id="KW-1185">Reference proteome</keyword>
<evidence type="ECO:0000313" key="2">
    <source>
        <dbReference type="Proteomes" id="UP001368318"/>
    </source>
</evidence>
<gene>
    <name evidence="1" type="ORF">R3L16_09240</name>
</gene>
<dbReference type="RefSeq" id="WP_338734183.1">
    <property type="nucleotide sequence ID" value="NZ_CP136924.1"/>
</dbReference>
<dbReference type="Proteomes" id="UP001368318">
    <property type="component" value="Chromosome"/>
</dbReference>
<dbReference type="EMBL" id="CP136924">
    <property type="protein sequence ID" value="WXA01936.1"/>
    <property type="molecule type" value="Genomic_DNA"/>
</dbReference>
<dbReference type="AlphaFoldDB" id="A0AAU6NWH0"/>